<proteinExistence type="predicted"/>
<dbReference type="AlphaFoldDB" id="A0A5B7X781"/>
<keyword evidence="1 2" id="KW-0732">Signal</keyword>
<gene>
    <name evidence="3" type="ORF">FHG64_18910</name>
</gene>
<dbReference type="InterPro" id="IPR026444">
    <property type="entry name" value="Secre_tail"/>
</dbReference>
<dbReference type="EMBL" id="CP040812">
    <property type="protein sequence ID" value="QCY71297.1"/>
    <property type="molecule type" value="Genomic_DNA"/>
</dbReference>
<name>A0A5B7X781_9FLAO</name>
<reference evidence="3 4" key="1">
    <citation type="submission" date="2019-06" db="EMBL/GenBank/DDBJ databases">
        <title>Complete genome sequence of Antarcticibacterium flavum KCTC 52984T from an Antarctic marine sediment.</title>
        <authorList>
            <person name="Lee Y.M."/>
            <person name="Shin S.C."/>
        </authorList>
    </citation>
    <scope>NUCLEOTIDE SEQUENCE [LARGE SCALE GENOMIC DNA]</scope>
    <source>
        <strain evidence="3 4">KCTC 52984</strain>
    </source>
</reference>
<evidence type="ECO:0000256" key="1">
    <source>
        <dbReference type="ARBA" id="ARBA00022729"/>
    </source>
</evidence>
<evidence type="ECO:0000313" key="4">
    <source>
        <dbReference type="Proteomes" id="UP000309016"/>
    </source>
</evidence>
<protein>
    <submittedName>
        <fullName evidence="3">T9SS type A sorting domain-containing protein</fullName>
    </submittedName>
</protein>
<feature type="signal peptide" evidence="2">
    <location>
        <begin position="1"/>
        <end position="21"/>
    </location>
</feature>
<evidence type="ECO:0000313" key="3">
    <source>
        <dbReference type="EMBL" id="QCY71297.1"/>
    </source>
</evidence>
<keyword evidence="4" id="KW-1185">Reference proteome</keyword>
<dbReference type="KEGG" id="afla:FHG64_18910"/>
<evidence type="ECO:0000256" key="2">
    <source>
        <dbReference type="SAM" id="SignalP"/>
    </source>
</evidence>
<dbReference type="RefSeq" id="WP_139067842.1">
    <property type="nucleotide sequence ID" value="NZ_CP040812.1"/>
</dbReference>
<sequence length="193" mass="21397">MKNVIKISLLALMLVSGSVKAADELDVKVSQKKAITIELNNLSSSSVLLFQDKDGNILFRDSLELNGHYKKTLDLEVIPNGVYSISLEGERSVMSKQVVKTHAGLELTNAPAGILFKPCFEVKEKQVTVFLTNPGKKTIYFDVYDAQGIKVSTLTRREAVIQKRLDFSQVPSGTYTIKVRVGGRIFIEEFDLG</sequence>
<dbReference type="NCBIfam" id="TIGR04183">
    <property type="entry name" value="Por_Secre_tail"/>
    <property type="match status" value="1"/>
</dbReference>
<accession>A0A5B7X781</accession>
<organism evidence="3 4">
    <name type="scientific">Antarcticibacterium flavum</name>
    <dbReference type="NCBI Taxonomy" id="2058175"/>
    <lineage>
        <taxon>Bacteria</taxon>
        <taxon>Pseudomonadati</taxon>
        <taxon>Bacteroidota</taxon>
        <taxon>Flavobacteriia</taxon>
        <taxon>Flavobacteriales</taxon>
        <taxon>Flavobacteriaceae</taxon>
        <taxon>Antarcticibacterium</taxon>
    </lineage>
</organism>
<dbReference type="Proteomes" id="UP000309016">
    <property type="component" value="Chromosome"/>
</dbReference>
<dbReference type="OrthoDB" id="1122048at2"/>
<feature type="chain" id="PRO_5022998872" evidence="2">
    <location>
        <begin position="22"/>
        <end position="193"/>
    </location>
</feature>